<evidence type="ECO:0000256" key="15">
    <source>
        <dbReference type="SAM" id="SignalP"/>
    </source>
</evidence>
<evidence type="ECO:0000256" key="4">
    <source>
        <dbReference type="ARBA" id="ARBA00013035"/>
    </source>
</evidence>
<evidence type="ECO:0000256" key="6">
    <source>
        <dbReference type="ARBA" id="ARBA00022670"/>
    </source>
</evidence>
<dbReference type="Proteomes" id="UP001449795">
    <property type="component" value="Chromosome"/>
</dbReference>
<dbReference type="PRINTS" id="PR00834">
    <property type="entry name" value="PROTEASES2C"/>
</dbReference>
<keyword evidence="11" id="KW-0720">Serine protease</keyword>
<feature type="region of interest" description="Disordered" evidence="14">
    <location>
        <begin position="78"/>
        <end position="110"/>
    </location>
</feature>
<evidence type="ECO:0000259" key="16">
    <source>
        <dbReference type="PROSITE" id="PS50106"/>
    </source>
</evidence>
<feature type="domain" description="PDZ" evidence="16">
    <location>
        <begin position="315"/>
        <end position="369"/>
    </location>
</feature>
<dbReference type="RefSeq" id="WP_323992244.1">
    <property type="nucleotide sequence ID" value="NZ_CP152276.1"/>
</dbReference>
<evidence type="ECO:0000256" key="10">
    <source>
        <dbReference type="ARBA" id="ARBA00022801"/>
    </source>
</evidence>
<dbReference type="Gene3D" id="2.40.10.120">
    <property type="match status" value="1"/>
</dbReference>
<dbReference type="InterPro" id="IPR011782">
    <property type="entry name" value="Pept_S1C_Do"/>
</dbReference>
<evidence type="ECO:0000256" key="1">
    <source>
        <dbReference type="ARBA" id="ARBA00001772"/>
    </source>
</evidence>
<keyword evidence="18" id="KW-1185">Reference proteome</keyword>
<accession>A0ABZ3DA51</accession>
<dbReference type="SUPFAM" id="SSF50156">
    <property type="entry name" value="PDZ domain-like"/>
    <property type="match status" value="2"/>
</dbReference>
<feature type="compositionally biased region" description="Acidic residues" evidence="14">
    <location>
        <begin position="88"/>
        <end position="98"/>
    </location>
</feature>
<dbReference type="Gene3D" id="2.30.42.10">
    <property type="match status" value="2"/>
</dbReference>
<keyword evidence="10" id="KW-0378">Hydrolase</keyword>
<evidence type="ECO:0000256" key="14">
    <source>
        <dbReference type="SAM" id="MobiDB-lite"/>
    </source>
</evidence>
<comment type="subcellular location">
    <subcellularLocation>
        <location evidence="2">Periplasm</location>
    </subcellularLocation>
</comment>
<comment type="catalytic activity">
    <reaction evidence="1">
        <text>Acts on substrates that are at least partially unfolded. The cleavage site P1 residue is normally between a pair of hydrophobic residues, such as Val-|-Val.</text>
        <dbReference type="EC" id="3.4.21.107"/>
    </reaction>
</comment>
<comment type="similarity">
    <text evidence="3">Belongs to the peptidase S1C family.</text>
</comment>
<evidence type="ECO:0000313" key="18">
    <source>
        <dbReference type="Proteomes" id="UP001449795"/>
    </source>
</evidence>
<evidence type="ECO:0000256" key="11">
    <source>
        <dbReference type="ARBA" id="ARBA00022825"/>
    </source>
</evidence>
<evidence type="ECO:0000256" key="13">
    <source>
        <dbReference type="ARBA" id="ARBA00032850"/>
    </source>
</evidence>
<feature type="domain" description="PDZ" evidence="16">
    <location>
        <begin position="422"/>
        <end position="485"/>
    </location>
</feature>
<keyword evidence="6" id="KW-0645">Protease</keyword>
<gene>
    <name evidence="17" type="ORF">AAC691_09675</name>
</gene>
<dbReference type="InterPro" id="IPR036034">
    <property type="entry name" value="PDZ_sf"/>
</dbReference>
<keyword evidence="9" id="KW-0574">Periplasm</keyword>
<dbReference type="Pfam" id="PF13180">
    <property type="entry name" value="PDZ_2"/>
    <property type="match status" value="2"/>
</dbReference>
<keyword evidence="12" id="KW-0346">Stress response</keyword>
<organism evidence="17 18">
    <name type="scientific">Nguyenibacter vanlangensis</name>
    <dbReference type="NCBI Taxonomy" id="1216886"/>
    <lineage>
        <taxon>Bacteria</taxon>
        <taxon>Pseudomonadati</taxon>
        <taxon>Pseudomonadota</taxon>
        <taxon>Alphaproteobacteria</taxon>
        <taxon>Acetobacterales</taxon>
        <taxon>Acetobacteraceae</taxon>
        <taxon>Nguyenibacter</taxon>
    </lineage>
</organism>
<dbReference type="Pfam" id="PF13365">
    <property type="entry name" value="Trypsin_2"/>
    <property type="match status" value="1"/>
</dbReference>
<protein>
    <recommendedName>
        <fullName evidence="5">Probable periplasmic serine endoprotease DegP-like</fullName>
        <ecNumber evidence="4">3.4.21.107</ecNumber>
    </recommendedName>
    <alternativeName>
        <fullName evidence="13">Protease Do</fullName>
    </alternativeName>
</protein>
<name>A0ABZ3DA51_9PROT</name>
<evidence type="ECO:0000256" key="8">
    <source>
        <dbReference type="ARBA" id="ARBA00022737"/>
    </source>
</evidence>
<dbReference type="InterPro" id="IPR009003">
    <property type="entry name" value="Peptidase_S1_PA"/>
</dbReference>
<feature type="chain" id="PRO_5045270536" description="Probable periplasmic serine endoprotease DegP-like" evidence="15">
    <location>
        <begin position="32"/>
        <end position="528"/>
    </location>
</feature>
<evidence type="ECO:0000256" key="2">
    <source>
        <dbReference type="ARBA" id="ARBA00004418"/>
    </source>
</evidence>
<evidence type="ECO:0000256" key="7">
    <source>
        <dbReference type="ARBA" id="ARBA00022729"/>
    </source>
</evidence>
<feature type="region of interest" description="Disordered" evidence="14">
    <location>
        <begin position="406"/>
        <end position="425"/>
    </location>
</feature>
<feature type="signal peptide" evidence="15">
    <location>
        <begin position="1"/>
        <end position="31"/>
    </location>
</feature>
<dbReference type="EMBL" id="CP152276">
    <property type="protein sequence ID" value="XAE44659.1"/>
    <property type="molecule type" value="Genomic_DNA"/>
</dbReference>
<proteinExistence type="inferred from homology"/>
<dbReference type="InterPro" id="IPR001940">
    <property type="entry name" value="Peptidase_S1C"/>
</dbReference>
<evidence type="ECO:0000256" key="5">
    <source>
        <dbReference type="ARBA" id="ARBA00013958"/>
    </source>
</evidence>
<evidence type="ECO:0000256" key="12">
    <source>
        <dbReference type="ARBA" id="ARBA00023016"/>
    </source>
</evidence>
<keyword evidence="7 15" id="KW-0732">Signal</keyword>
<sequence>MSLPVPVFFRPLALAGLAAALSLSPGGAARAEPAIVPHPAVPAAPGAVLPPPPVPGRGMPDSFADLAARLLPAVVNVSTTETVKPGDEDGDAEGDGDGGGDAPQIPNFPEGSPFEKFFHDFMNRQNGPEAAPRKMQALGSGFIIDPSGIVVTNNHVIRHADQITVTLQDNTVLKAHEIGHDDRTDLAVLKVDSPHPLPAVGFGDSDRARVGDWVLAIGNPFGLSGTVTAGIISSRGRNIEQGPYDDFIQTDAPINKGNSGGPLFDMQGQVIGINTAIYSPSGGSIGIGFSIPSAEARGIIEQLRRTGKVSRGWIGVRIQDVTQDIADGLGLKDAHGALIAGVEPKGPAANAKLQTGDVILSLDGKPIDGRALPRLMADEIPGKVVTLGVWRHGHGLTMPVTVGALPDDTPPPAPKKPAARPQGSVPLDGLGFTVAAIDDVARQKYNLTEGQKGVVVTQVAQDGPAADRGLRPGDVITEVQQSDVSTPADVRRLLDAARAQHRRSVLFLVQNADGMRWVPFPLDGADGK</sequence>
<dbReference type="SUPFAM" id="SSF50494">
    <property type="entry name" value="Trypsin-like serine proteases"/>
    <property type="match status" value="1"/>
</dbReference>
<dbReference type="EC" id="3.4.21.107" evidence="4"/>
<evidence type="ECO:0000313" key="17">
    <source>
        <dbReference type="EMBL" id="XAE44659.1"/>
    </source>
</evidence>
<dbReference type="PROSITE" id="PS50106">
    <property type="entry name" value="PDZ"/>
    <property type="match status" value="2"/>
</dbReference>
<evidence type="ECO:0000256" key="9">
    <source>
        <dbReference type="ARBA" id="ARBA00022764"/>
    </source>
</evidence>
<dbReference type="PANTHER" id="PTHR22939">
    <property type="entry name" value="SERINE PROTEASE FAMILY S1C HTRA-RELATED"/>
    <property type="match status" value="1"/>
</dbReference>
<dbReference type="CDD" id="cd10839">
    <property type="entry name" value="cpPDZ1_DegP-like"/>
    <property type="match status" value="1"/>
</dbReference>
<dbReference type="PANTHER" id="PTHR22939:SF130">
    <property type="entry name" value="PERIPLASMIC SERINE ENDOPROTEASE DEGP-LIKE-RELATED"/>
    <property type="match status" value="1"/>
</dbReference>
<evidence type="ECO:0000256" key="3">
    <source>
        <dbReference type="ARBA" id="ARBA00010541"/>
    </source>
</evidence>
<dbReference type="SMART" id="SM00228">
    <property type="entry name" value="PDZ"/>
    <property type="match status" value="2"/>
</dbReference>
<reference evidence="17 18" key="1">
    <citation type="submission" date="2024-04" db="EMBL/GenBank/DDBJ databases">
        <title>Complete genome sequence of Nguyenibacter vanlangesis HBCM-1154, a strain capable of nitrogen fixation, IAA production, and phosphorus solubilization isolated from sugarcane soil.</title>
        <authorList>
            <person name="MY HANH P."/>
        </authorList>
    </citation>
    <scope>NUCLEOTIDE SEQUENCE [LARGE SCALE GENOMIC DNA]</scope>
    <source>
        <strain evidence="17 18">HBCM 1154</strain>
    </source>
</reference>
<dbReference type="NCBIfam" id="TIGR02037">
    <property type="entry name" value="degP_htrA_DO"/>
    <property type="match status" value="1"/>
</dbReference>
<dbReference type="InterPro" id="IPR001478">
    <property type="entry name" value="PDZ"/>
</dbReference>
<keyword evidence="8" id="KW-0677">Repeat</keyword>